<evidence type="ECO:0000313" key="10">
    <source>
        <dbReference type="EMBL" id="RRQ21059.1"/>
    </source>
</evidence>
<dbReference type="InterPro" id="IPR028883">
    <property type="entry name" value="tRNA_aden_deaminase"/>
</dbReference>
<dbReference type="FunFam" id="3.40.140.10:FF:000005">
    <property type="entry name" value="tRNA-specific adenosine deaminase"/>
    <property type="match status" value="1"/>
</dbReference>
<dbReference type="Gene3D" id="3.40.140.10">
    <property type="entry name" value="Cytidine Deaminase, domain 2"/>
    <property type="match status" value="1"/>
</dbReference>
<dbReference type="PANTHER" id="PTHR11079:SF202">
    <property type="entry name" value="TRNA-SPECIFIC ADENOSINE DEAMINASE"/>
    <property type="match status" value="1"/>
</dbReference>
<dbReference type="AlphaFoldDB" id="A0A426QH28"/>
<dbReference type="PROSITE" id="PS00903">
    <property type="entry name" value="CYT_DCMP_DEAMINASES_1"/>
    <property type="match status" value="1"/>
</dbReference>
<evidence type="ECO:0000256" key="4">
    <source>
        <dbReference type="ARBA" id="ARBA00022723"/>
    </source>
</evidence>
<dbReference type="EMBL" id="QZMU01000001">
    <property type="protein sequence ID" value="RRQ21059.1"/>
    <property type="molecule type" value="Genomic_DNA"/>
</dbReference>
<evidence type="ECO:0000313" key="11">
    <source>
        <dbReference type="Proteomes" id="UP000287798"/>
    </source>
</evidence>
<dbReference type="GO" id="GO:0002100">
    <property type="term" value="P:tRNA wobble adenosine to inosine editing"/>
    <property type="evidence" value="ECO:0007669"/>
    <property type="project" value="UniProtKB-UniRule"/>
</dbReference>
<feature type="active site" description="Proton donor" evidence="8">
    <location>
        <position position="63"/>
    </location>
</feature>
<dbReference type="CDD" id="cd01285">
    <property type="entry name" value="nucleoside_deaminase"/>
    <property type="match status" value="1"/>
</dbReference>
<keyword evidence="3 8" id="KW-0819">tRNA processing</keyword>
<gene>
    <name evidence="8 10" type="primary">tadA</name>
    <name evidence="10" type="ORF">D6C00_03145</name>
</gene>
<comment type="function">
    <text evidence="8">Catalyzes the deamination of adenosine to inosine at the wobble position 34 of tRNA(Arg2).</text>
</comment>
<comment type="cofactor">
    <cofactor evidence="8">
        <name>Zn(2+)</name>
        <dbReference type="ChEBI" id="CHEBI:29105"/>
    </cofactor>
    <text evidence="8">Binds 1 zinc ion per subunit.</text>
</comment>
<dbReference type="NCBIfam" id="NF008113">
    <property type="entry name" value="PRK10860.1"/>
    <property type="match status" value="1"/>
</dbReference>
<dbReference type="OrthoDB" id="9802676at2"/>
<evidence type="ECO:0000256" key="8">
    <source>
        <dbReference type="HAMAP-Rule" id="MF_00972"/>
    </source>
</evidence>
<keyword evidence="4 8" id="KW-0479">Metal-binding</keyword>
<dbReference type="InterPro" id="IPR016193">
    <property type="entry name" value="Cytidine_deaminase-like"/>
</dbReference>
<dbReference type="SUPFAM" id="SSF53927">
    <property type="entry name" value="Cytidine deaminase-like"/>
    <property type="match status" value="1"/>
</dbReference>
<evidence type="ECO:0000259" key="9">
    <source>
        <dbReference type="PROSITE" id="PS51747"/>
    </source>
</evidence>
<accession>A0A426QH28</accession>
<dbReference type="EC" id="3.5.4.33" evidence="8"/>
<evidence type="ECO:0000256" key="7">
    <source>
        <dbReference type="ARBA" id="ARBA00048045"/>
    </source>
</evidence>
<comment type="catalytic activity">
    <reaction evidence="7 8">
        <text>adenosine(34) in tRNA + H2O + H(+) = inosine(34) in tRNA + NH4(+)</text>
        <dbReference type="Rhea" id="RHEA:43168"/>
        <dbReference type="Rhea" id="RHEA-COMP:10373"/>
        <dbReference type="Rhea" id="RHEA-COMP:10374"/>
        <dbReference type="ChEBI" id="CHEBI:15377"/>
        <dbReference type="ChEBI" id="CHEBI:15378"/>
        <dbReference type="ChEBI" id="CHEBI:28938"/>
        <dbReference type="ChEBI" id="CHEBI:74411"/>
        <dbReference type="ChEBI" id="CHEBI:82852"/>
        <dbReference type="EC" id="3.5.4.33"/>
    </reaction>
</comment>
<evidence type="ECO:0000256" key="3">
    <source>
        <dbReference type="ARBA" id="ARBA00022694"/>
    </source>
</evidence>
<protein>
    <recommendedName>
        <fullName evidence="8">tRNA-specific adenosine deaminase</fullName>
        <ecNumber evidence="8">3.5.4.33</ecNumber>
    </recommendedName>
</protein>
<dbReference type="HAMAP" id="MF_00972">
    <property type="entry name" value="tRNA_aden_deaminase"/>
    <property type="match status" value="1"/>
</dbReference>
<keyword evidence="5 8" id="KW-0378">Hydrolase</keyword>
<comment type="subunit">
    <text evidence="2 8">Homodimer.</text>
</comment>
<dbReference type="PROSITE" id="PS51747">
    <property type="entry name" value="CYT_DCMP_DEAMINASES_2"/>
    <property type="match status" value="1"/>
</dbReference>
<proteinExistence type="inferred from homology"/>
<feature type="binding site" evidence="8">
    <location>
        <position position="91"/>
    </location>
    <ligand>
        <name>Zn(2+)</name>
        <dbReference type="ChEBI" id="CHEBI:29105"/>
        <note>catalytic</note>
    </ligand>
</feature>
<dbReference type="RefSeq" id="WP_125180271.1">
    <property type="nucleotide sequence ID" value="NZ_QZMU01000001.1"/>
</dbReference>
<reference evidence="10 11" key="1">
    <citation type="journal article" date="2010" name="Int. J. Syst. Evol. Microbiol.">
        <title>Thiohalobacter thiocyanaticus gen. nov., sp. nov., a moderately halophilic, sulfur-oxidizing gammaproteobacterium from hypersaline lakes, that utilizes thiocyanate.</title>
        <authorList>
            <person name="Sorokin D.Y."/>
            <person name="Kovaleva O.L."/>
            <person name="Tourova T.P."/>
            <person name="Muyzer G."/>
        </authorList>
    </citation>
    <scope>NUCLEOTIDE SEQUENCE [LARGE SCALE GENOMIC DNA]</scope>
    <source>
        <strain evidence="10 11">Hrh1</strain>
    </source>
</reference>
<dbReference type="GO" id="GO:0052717">
    <property type="term" value="F:tRNA-specific adenosine-34 deaminase activity"/>
    <property type="evidence" value="ECO:0007669"/>
    <property type="project" value="UniProtKB-UniRule"/>
</dbReference>
<organism evidence="10 11">
    <name type="scientific">Thiohalobacter thiocyanaticus</name>
    <dbReference type="NCBI Taxonomy" id="585455"/>
    <lineage>
        <taxon>Bacteria</taxon>
        <taxon>Pseudomonadati</taxon>
        <taxon>Pseudomonadota</taxon>
        <taxon>Gammaproteobacteria</taxon>
        <taxon>Thiohalobacterales</taxon>
        <taxon>Thiohalobacteraceae</taxon>
        <taxon>Thiohalobacter</taxon>
    </lineage>
</organism>
<keyword evidence="11" id="KW-1185">Reference proteome</keyword>
<dbReference type="InterPro" id="IPR002125">
    <property type="entry name" value="CMP_dCMP_dom"/>
</dbReference>
<evidence type="ECO:0000256" key="5">
    <source>
        <dbReference type="ARBA" id="ARBA00022801"/>
    </source>
</evidence>
<evidence type="ECO:0000256" key="2">
    <source>
        <dbReference type="ARBA" id="ARBA00011738"/>
    </source>
</evidence>
<dbReference type="GO" id="GO:0008270">
    <property type="term" value="F:zinc ion binding"/>
    <property type="evidence" value="ECO:0007669"/>
    <property type="project" value="UniProtKB-UniRule"/>
</dbReference>
<feature type="binding site" evidence="8">
    <location>
        <position position="61"/>
    </location>
    <ligand>
        <name>Zn(2+)</name>
        <dbReference type="ChEBI" id="CHEBI:29105"/>
        <note>catalytic</note>
    </ligand>
</feature>
<comment type="caution">
    <text evidence="10">The sequence shown here is derived from an EMBL/GenBank/DDBJ whole genome shotgun (WGS) entry which is preliminary data.</text>
</comment>
<dbReference type="PANTHER" id="PTHR11079">
    <property type="entry name" value="CYTOSINE DEAMINASE FAMILY MEMBER"/>
    <property type="match status" value="1"/>
</dbReference>
<evidence type="ECO:0000256" key="1">
    <source>
        <dbReference type="ARBA" id="ARBA00010669"/>
    </source>
</evidence>
<dbReference type="Proteomes" id="UP000287798">
    <property type="component" value="Unassembled WGS sequence"/>
</dbReference>
<feature type="domain" description="CMP/dCMP-type deaminase" evidence="9">
    <location>
        <begin position="10"/>
        <end position="119"/>
    </location>
</feature>
<dbReference type="Pfam" id="PF00383">
    <property type="entry name" value="dCMP_cyt_deam_1"/>
    <property type="match status" value="1"/>
</dbReference>
<keyword evidence="6 8" id="KW-0862">Zinc</keyword>
<sequence length="158" mass="17501">MDTALDSPEDRDEYWMRQALAQAELAAAAGEVPIGAVLVKEGELIASGWNQPIASYDPSAHAEIQTLRAAGAALQNYRLPDTTLYVTLEPCLMCTGAMIHARISRLVFGAHDSKRGVVDSRWEVFDAPWLNHRVEVTGGVLESECAELLKDFFRDRRE</sequence>
<comment type="similarity">
    <text evidence="1">Belongs to the cytidine and deoxycytidylate deaminase family. ADAT2 subfamily.</text>
</comment>
<feature type="binding site" evidence="8">
    <location>
        <position position="94"/>
    </location>
    <ligand>
        <name>Zn(2+)</name>
        <dbReference type="ChEBI" id="CHEBI:29105"/>
        <note>catalytic</note>
    </ligand>
</feature>
<dbReference type="InterPro" id="IPR016192">
    <property type="entry name" value="APOBEC/CMP_deaminase_Zn-bd"/>
</dbReference>
<evidence type="ECO:0000256" key="6">
    <source>
        <dbReference type="ARBA" id="ARBA00022833"/>
    </source>
</evidence>
<name>A0A426QH28_9GAMM</name>